<protein>
    <submittedName>
        <fullName evidence="9">Neisseria PilC domain protein</fullName>
    </submittedName>
</protein>
<evidence type="ECO:0000256" key="3">
    <source>
        <dbReference type="ARBA" id="ARBA00022558"/>
    </source>
</evidence>
<evidence type="ECO:0000313" key="10">
    <source>
        <dbReference type="Proteomes" id="UP000195442"/>
    </source>
</evidence>
<comment type="similarity">
    <text evidence="2">Belongs to the PilY1 family.</text>
</comment>
<keyword evidence="5" id="KW-0106">Calcium</keyword>
<name>A0A1R4HEW1_9GAMM</name>
<dbReference type="Proteomes" id="UP000195442">
    <property type="component" value="Unassembled WGS sequence"/>
</dbReference>
<evidence type="ECO:0000259" key="8">
    <source>
        <dbReference type="Pfam" id="PF05567"/>
    </source>
</evidence>
<gene>
    <name evidence="9" type="ORF">CRENPOLYSF2_40022</name>
</gene>
<keyword evidence="4" id="KW-0479">Metal-binding</keyword>
<evidence type="ECO:0000256" key="6">
    <source>
        <dbReference type="ARBA" id="ARBA00023263"/>
    </source>
</evidence>
<evidence type="ECO:0000256" key="7">
    <source>
        <dbReference type="SAM" id="MobiDB-lite"/>
    </source>
</evidence>
<dbReference type="GO" id="GO:0009289">
    <property type="term" value="C:pilus"/>
    <property type="evidence" value="ECO:0007669"/>
    <property type="project" value="UniProtKB-SubCell"/>
</dbReference>
<accession>A0A1R4HEW1</accession>
<dbReference type="InterPro" id="IPR008707">
    <property type="entry name" value="B-propeller_PilY1"/>
</dbReference>
<dbReference type="RefSeq" id="WP_087147801.1">
    <property type="nucleotide sequence ID" value="NZ_FUKJ01000334.1"/>
</dbReference>
<proteinExistence type="inferred from homology"/>
<evidence type="ECO:0000256" key="1">
    <source>
        <dbReference type="ARBA" id="ARBA00004561"/>
    </source>
</evidence>
<dbReference type="Pfam" id="PF05567">
    <property type="entry name" value="T4P_PilY1"/>
    <property type="match status" value="1"/>
</dbReference>
<keyword evidence="10" id="KW-1185">Reference proteome</keyword>
<dbReference type="GO" id="GO:0046872">
    <property type="term" value="F:metal ion binding"/>
    <property type="evidence" value="ECO:0007669"/>
    <property type="project" value="UniProtKB-KW"/>
</dbReference>
<evidence type="ECO:0000256" key="2">
    <source>
        <dbReference type="ARBA" id="ARBA00008387"/>
    </source>
</evidence>
<keyword evidence="3" id="KW-1029">Fimbrium biogenesis</keyword>
<evidence type="ECO:0000256" key="4">
    <source>
        <dbReference type="ARBA" id="ARBA00022723"/>
    </source>
</evidence>
<evidence type="ECO:0000313" key="9">
    <source>
        <dbReference type="EMBL" id="SJM94440.1"/>
    </source>
</evidence>
<dbReference type="SUPFAM" id="SSF50998">
    <property type="entry name" value="Quinoprotein alcohol dehydrogenase-like"/>
    <property type="match status" value="1"/>
</dbReference>
<sequence length="1512" mass="163408">MNRPITLSFPEFKRLLTIVLFNFLIAPNGLAALNIAQTPLFLVPSALPIVMLNMPKDHHLYFKAFDDYSDLDGDGSPETTYKHSFDYYGYFDSYKCYDYVNDRFEPTTISINKYCSGQWSGNFLNWASMTRIDSIRKMLYGGLRSSDSTGETELERSYLPNDAHSFAKFYQGSDLAELTPFTESGGITLCNTTFSNGIFSQDVTDPPLMRVAKGNYSLWSANERWQCLWEEEAKKMGFNSISNGNIPEASGINAAIGNPVKATDGLGEQDYIVRVNVCVNDLKGTENCKSYKNATTGDSTLKPVGLLQTYGDDGTMNFGLMTGSYGKNKSGGVLRKNASRLTDEINVDSDGTFKSVPTDGGIINTLNKLRIYGYRHTGGTPDTNGTYKGNQLGSDNCDWGLNTFNNGQCSNWGNPQSEIFLESLRYLAGNSATSAFVPSPDDASRIEGLTQATVTDPITSDDYCASLNVVQFNAATSSYDADELSGVTDIDASDVNTLTDTVGDGVGITGKQYFVGENGTDNNQLCTAKTVTALSKVRGVCPEEPRLSGSYHISGLAHHAHITDIRGDRTDKQRVTTYGLALSQNKPKVVINVPDSTKKITLFPSCRNNHINGNCAIVDFKIVDPDPNEVIPIGHKKGKLYVNWEDSEQGGDFDQDMWGIISYDVSADKIAITTNVIAKSTNDKMGFGYIISGTSNDGFHAHSGINGFNYTDPSGLPNSNCVDCDVGGNALPVTYNIGISNAENLQEPLYYAAQWGGFVDGNDDNTPDQHTEWDSVNNVTGLPPADGVPDQYFFSINPKQAEISLGKVLAEVTKTVGSSASVTSNSTTVNTNTLIFKAKFDSKNWTGQLLAYGVNANGDINAIEQWNAGEIVTQQGYSGRSIFSYNPMLAPNKGIDFLYANLNPTQQALLTEPQVNYIRGDQSNETPNGLFRARTDTPTTTQTGTTVVKNRLLGDIVNSSPLYIGASHQNYERLPDAEGSDYLNYIGSSAMLTRTPMLAVGANDGMLHVFNANKNSGSPSNGGKELFAYVPNTVMGNLAALTSPTYTVSGHHQYFVDGSPTVGDAYFNADSDTDKEWRTVLVGTLGAGGKGIFALDVTFLDTNNYNNAETSFSANRILWEINDQSAPSGTDLLDDLGNSPRQYGFTNNLGYTLGQASVVRMADGQFAAIFGNGYNSTSGSAVLYIVNIKTGSLIRSIGTETSGDNGLSTPLAVDINNDSIVDAIYAGDLQGNLWKFDVSSNNPNNWAVAYPQNSVPTALFSAKIGTEPGQPITVKPTFGLHPNGGILLFFGTGSYFQTGDNVIGTTPQTQSFYGIWDECINTTGATAHCTAILPISGRSALAAQTIEDEFGQGQFTVRKTSDNPVTYPEKKGWYMDLAPPQSSIAVGERVIGSAVLRKRRIIFITNTPTNISCKTGGSAWLMELNPLTGGRLAKTPFDITGDGLINSDDQINDAGKFVAATGFHIDMGMVSSLTILGNPDISKHIEYKYAGDIKINESVPSTGYRQSWAQLR</sequence>
<keyword evidence="6" id="KW-0281">Fimbrium</keyword>
<reference evidence="10" key="1">
    <citation type="submission" date="2017-02" db="EMBL/GenBank/DDBJ databases">
        <authorList>
            <person name="Daims H."/>
        </authorList>
    </citation>
    <scope>NUCLEOTIDE SEQUENCE [LARGE SCALE GENOMIC DNA]</scope>
</reference>
<feature type="domain" description="PilY1 beta-propeller" evidence="8">
    <location>
        <begin position="953"/>
        <end position="1330"/>
    </location>
</feature>
<feature type="region of interest" description="Disordered" evidence="7">
    <location>
        <begin position="920"/>
        <end position="942"/>
    </location>
</feature>
<dbReference type="EMBL" id="FUKJ01000334">
    <property type="protein sequence ID" value="SJM94440.1"/>
    <property type="molecule type" value="Genomic_DNA"/>
</dbReference>
<dbReference type="OrthoDB" id="7156875at2"/>
<comment type="subcellular location">
    <subcellularLocation>
        <location evidence="1">Fimbrium</location>
    </subcellularLocation>
</comment>
<organism evidence="9 10">
    <name type="scientific">Crenothrix polyspora</name>
    <dbReference type="NCBI Taxonomy" id="360316"/>
    <lineage>
        <taxon>Bacteria</taxon>
        <taxon>Pseudomonadati</taxon>
        <taxon>Pseudomonadota</taxon>
        <taxon>Gammaproteobacteria</taxon>
        <taxon>Methylococcales</taxon>
        <taxon>Crenotrichaceae</taxon>
        <taxon>Crenothrix</taxon>
    </lineage>
</organism>
<dbReference type="InterPro" id="IPR011047">
    <property type="entry name" value="Quinoprotein_ADH-like_sf"/>
</dbReference>
<evidence type="ECO:0000256" key="5">
    <source>
        <dbReference type="ARBA" id="ARBA00022837"/>
    </source>
</evidence>